<dbReference type="InterPro" id="IPR050697">
    <property type="entry name" value="Adenylyl/Guanylyl_Cyclase_3/4"/>
</dbReference>
<dbReference type="PANTHER" id="PTHR43081">
    <property type="entry name" value="ADENYLATE CYCLASE, TERMINAL-DIFFERENTIATION SPECIFIC-RELATED"/>
    <property type="match status" value="1"/>
</dbReference>
<evidence type="ECO:0000313" key="3">
    <source>
        <dbReference type="EMBL" id="MET1256698.1"/>
    </source>
</evidence>
<dbReference type="Pfam" id="PF00498">
    <property type="entry name" value="FHA"/>
    <property type="match status" value="1"/>
</dbReference>
<feature type="domain" description="Guanylate cyclase" evidence="2">
    <location>
        <begin position="9"/>
        <end position="119"/>
    </location>
</feature>
<dbReference type="SMART" id="SM00240">
    <property type="entry name" value="FHA"/>
    <property type="match status" value="1"/>
</dbReference>
<keyword evidence="4" id="KW-1185">Reference proteome</keyword>
<proteinExistence type="predicted"/>
<name>A0ABV2BXM6_9GAMM</name>
<reference evidence="3 4" key="1">
    <citation type="submission" date="2024-06" db="EMBL/GenBank/DDBJ databases">
        <authorList>
            <person name="Li F."/>
        </authorList>
    </citation>
    <scope>NUCLEOTIDE SEQUENCE [LARGE SCALE GENOMIC DNA]</scope>
    <source>
        <strain evidence="3 4">GXAS 311</strain>
    </source>
</reference>
<dbReference type="CDD" id="cd00060">
    <property type="entry name" value="FHA"/>
    <property type="match status" value="1"/>
</dbReference>
<gene>
    <name evidence="3" type="ORF">ABVT43_16270</name>
</gene>
<dbReference type="Gene3D" id="2.60.200.20">
    <property type="match status" value="1"/>
</dbReference>
<dbReference type="Proteomes" id="UP001548189">
    <property type="component" value="Unassembled WGS sequence"/>
</dbReference>
<dbReference type="PROSITE" id="PS50006">
    <property type="entry name" value="FHA_DOMAIN"/>
    <property type="match status" value="1"/>
</dbReference>
<dbReference type="PROSITE" id="PS50125">
    <property type="entry name" value="GUANYLATE_CYCLASE_2"/>
    <property type="match status" value="1"/>
</dbReference>
<evidence type="ECO:0000259" key="1">
    <source>
        <dbReference type="PROSITE" id="PS50006"/>
    </source>
</evidence>
<dbReference type="Gene3D" id="3.30.70.1230">
    <property type="entry name" value="Nucleotide cyclase"/>
    <property type="match status" value="1"/>
</dbReference>
<dbReference type="Pfam" id="PF00211">
    <property type="entry name" value="Guanylate_cyc"/>
    <property type="match status" value="1"/>
</dbReference>
<feature type="domain" description="FHA" evidence="1">
    <location>
        <begin position="212"/>
        <end position="257"/>
    </location>
</feature>
<organism evidence="3 4">
    <name type="scientific">Aliikangiella maris</name>
    <dbReference type="NCBI Taxonomy" id="3162458"/>
    <lineage>
        <taxon>Bacteria</taxon>
        <taxon>Pseudomonadati</taxon>
        <taxon>Pseudomonadota</taxon>
        <taxon>Gammaproteobacteria</taxon>
        <taxon>Oceanospirillales</taxon>
        <taxon>Pleioneaceae</taxon>
        <taxon>Aliikangiella</taxon>
    </lineage>
</organism>
<dbReference type="InterPro" id="IPR000253">
    <property type="entry name" value="FHA_dom"/>
</dbReference>
<dbReference type="RefSeq" id="WP_353897281.1">
    <property type="nucleotide sequence ID" value="NZ_JBEVCJ010000025.1"/>
</dbReference>
<dbReference type="InterPro" id="IPR008984">
    <property type="entry name" value="SMAD_FHA_dom_sf"/>
</dbReference>
<dbReference type="InterPro" id="IPR001054">
    <property type="entry name" value="A/G_cyclase"/>
</dbReference>
<dbReference type="InterPro" id="IPR029787">
    <property type="entry name" value="Nucleotide_cyclase"/>
</dbReference>
<comment type="caution">
    <text evidence="3">The sequence shown here is derived from an EMBL/GenBank/DDBJ whole genome shotgun (WGS) entry which is preliminary data.</text>
</comment>
<dbReference type="SUPFAM" id="SSF49879">
    <property type="entry name" value="SMAD/FHA domain"/>
    <property type="match status" value="1"/>
</dbReference>
<dbReference type="CDD" id="cd07302">
    <property type="entry name" value="CHD"/>
    <property type="match status" value="1"/>
</dbReference>
<dbReference type="EMBL" id="JBEVCJ010000025">
    <property type="protein sequence ID" value="MET1256698.1"/>
    <property type="molecule type" value="Genomic_DNA"/>
</dbReference>
<dbReference type="SUPFAM" id="SSF55073">
    <property type="entry name" value="Nucleotide cyclase"/>
    <property type="match status" value="1"/>
</dbReference>
<dbReference type="PANTHER" id="PTHR43081:SF1">
    <property type="entry name" value="ADENYLATE CYCLASE, TERMINAL-DIFFERENTIATION SPECIFIC"/>
    <property type="match status" value="1"/>
</dbReference>
<protein>
    <submittedName>
        <fullName evidence="3">Adenylate/guanylate cyclase domain-containing protein</fullName>
    </submittedName>
</protein>
<accession>A0ABV2BXM6</accession>
<sequence>MIRRKKYKTVLFADISGSSALYKTKDNLEAKRIVDSLLDVLINVVEENKGKLIKTIGDEIMASFDNADNALIASVVMQQNNRFITQSELKLSIGIGFGEIIMDDGDIFGEAVNDAAHLTKLAKGGQILLVDSVMHQLSDEFHGMTREFDHIKMKGAQESSVIYRVYWQEGEAEERETQLMSSQVIDNVLRSYSIQIKYQSHTQRLTAAQTPFMIGRDAASCDLLVEGSQVSREHCEINFSRGKFVLIDHSTNGCYLSVLGKDEFYIRREEYPLIGHTCLSLGIPGAQAENDVIELFY</sequence>
<evidence type="ECO:0000259" key="2">
    <source>
        <dbReference type="PROSITE" id="PS50125"/>
    </source>
</evidence>
<evidence type="ECO:0000313" key="4">
    <source>
        <dbReference type="Proteomes" id="UP001548189"/>
    </source>
</evidence>